<dbReference type="Proteomes" id="UP000712600">
    <property type="component" value="Unassembled WGS sequence"/>
</dbReference>
<evidence type="ECO:0000259" key="2">
    <source>
        <dbReference type="Pfam" id="PF14364"/>
    </source>
</evidence>
<dbReference type="PANTHER" id="PTHR33098">
    <property type="entry name" value="COTTON FIBER (DUF761)"/>
    <property type="match status" value="1"/>
</dbReference>
<evidence type="ECO:0000313" key="4">
    <source>
        <dbReference type="Proteomes" id="UP000712600"/>
    </source>
</evidence>
<keyword evidence="1" id="KW-1133">Transmembrane helix</keyword>
<keyword evidence="1" id="KW-0812">Transmembrane</keyword>
<feature type="domain" description="DUF4408" evidence="2">
    <location>
        <begin position="40"/>
        <end position="73"/>
    </location>
</feature>
<dbReference type="PANTHER" id="PTHR33098:SF52">
    <property type="entry name" value="T28P6.11 PROTEIN-RELATED"/>
    <property type="match status" value="1"/>
</dbReference>
<keyword evidence="1" id="KW-0472">Membrane</keyword>
<comment type="caution">
    <text evidence="3">The sequence shown here is derived from an EMBL/GenBank/DDBJ whole genome shotgun (WGS) entry which is preliminary data.</text>
</comment>
<feature type="transmembrane region" description="Helical" evidence="1">
    <location>
        <begin position="52"/>
        <end position="70"/>
    </location>
</feature>
<evidence type="ECO:0000313" key="3">
    <source>
        <dbReference type="EMBL" id="KAF3583431.1"/>
    </source>
</evidence>
<proteinExistence type="predicted"/>
<dbReference type="Pfam" id="PF14364">
    <property type="entry name" value="DUF4408"/>
    <property type="match status" value="1"/>
</dbReference>
<dbReference type="EMBL" id="QGKX02000088">
    <property type="protein sequence ID" value="KAF3583431.1"/>
    <property type="molecule type" value="Genomic_DNA"/>
</dbReference>
<evidence type="ECO:0000256" key="1">
    <source>
        <dbReference type="SAM" id="Phobius"/>
    </source>
</evidence>
<feature type="transmembrane region" description="Helical" evidence="1">
    <location>
        <begin position="7"/>
        <end position="32"/>
    </location>
</feature>
<name>A0A8S9RQK1_BRACR</name>
<sequence>MASPMSTINVAVVSTIIIAMTLFVKSCVPIVVELSSSRFPILWSSFLTWLKPPYLFVIINVIIVATIVASSKYFHSTGDQDCEVKNVEMDGHFVATFPQPIVVTDVDRSKVVCEEKEEEEEETFGRKNGGDEFVMLTWKLNKLPTMVDESETKKPLVSARLSYRKPVKVTSKGNKRKASRVVKPKWHESTWKMMVREELESTPLTHHSWGPETLRLEAGELQPVLRESETFRDITNNYPISSTVTPPVKMKNETSPSLEELNRKCEAFIKKGKEEIVESLRLGKDIFSLELSSKIALLTINAVTYNGQMTLSTTGQLERCRFVPALDFDEVKRRGRVKSFFSRVVSLVSVSLFLSTAISTKSIYLRRIETLIYIRSIDTSPLCNPKDLRRFEARTGERRVRRRKHPVALPILSLSAKSTTISPFLRPAIKSNSKAAADDGSFRDYSDEFFCVLYGSFRVILIPCDRISMLALFHNMGLDYSYSQPSQSEEYGGDTADSSYSETEDLIRRDQAELNNNYGAPGQYPPQPEVEFGFRRFAIVVVNLFQPLLPLQIIQEEDTTFVLTLMMVCNRKD</sequence>
<dbReference type="AlphaFoldDB" id="A0A8S9RQK1"/>
<dbReference type="InterPro" id="IPR025520">
    <property type="entry name" value="DUF4408"/>
</dbReference>
<accession>A0A8S9RQK1</accession>
<protein>
    <recommendedName>
        <fullName evidence="2">DUF4408 domain-containing protein</fullName>
    </recommendedName>
</protein>
<reference evidence="3" key="1">
    <citation type="submission" date="2019-12" db="EMBL/GenBank/DDBJ databases">
        <title>Genome sequencing and annotation of Brassica cretica.</title>
        <authorList>
            <person name="Studholme D.J."/>
            <person name="Sarris P."/>
        </authorList>
    </citation>
    <scope>NUCLEOTIDE SEQUENCE</scope>
    <source>
        <strain evidence="3">PFS-109/04</strain>
        <tissue evidence="3">Leaf</tissue>
    </source>
</reference>
<gene>
    <name evidence="3" type="ORF">F2Q69_00026354</name>
</gene>
<organism evidence="3 4">
    <name type="scientific">Brassica cretica</name>
    <name type="common">Mustard</name>
    <dbReference type="NCBI Taxonomy" id="69181"/>
    <lineage>
        <taxon>Eukaryota</taxon>
        <taxon>Viridiplantae</taxon>
        <taxon>Streptophyta</taxon>
        <taxon>Embryophyta</taxon>
        <taxon>Tracheophyta</taxon>
        <taxon>Spermatophyta</taxon>
        <taxon>Magnoliopsida</taxon>
        <taxon>eudicotyledons</taxon>
        <taxon>Gunneridae</taxon>
        <taxon>Pentapetalae</taxon>
        <taxon>rosids</taxon>
        <taxon>malvids</taxon>
        <taxon>Brassicales</taxon>
        <taxon>Brassicaceae</taxon>
        <taxon>Brassiceae</taxon>
        <taxon>Brassica</taxon>
    </lineage>
</organism>